<keyword evidence="2" id="KW-0175">Coiled coil</keyword>
<feature type="chain" id="PRO_5019058387" evidence="4">
    <location>
        <begin position="27"/>
        <end position="337"/>
    </location>
</feature>
<name>A0A450T574_9GAMM</name>
<proteinExistence type="inferred from homology"/>
<protein>
    <submittedName>
        <fullName evidence="6">RND family efflux transporter, MFP subunit</fullName>
    </submittedName>
</protein>
<dbReference type="InterPro" id="IPR006143">
    <property type="entry name" value="RND_pump_MFP"/>
</dbReference>
<gene>
    <name evidence="6" type="ORF">BECKDK2373C_GA0170839_10928</name>
</gene>
<dbReference type="EMBL" id="CAADEY010000092">
    <property type="protein sequence ID" value="VFJ61874.1"/>
    <property type="molecule type" value="Genomic_DNA"/>
</dbReference>
<dbReference type="PANTHER" id="PTHR30469">
    <property type="entry name" value="MULTIDRUG RESISTANCE PROTEIN MDTA"/>
    <property type="match status" value="1"/>
</dbReference>
<dbReference type="SUPFAM" id="SSF111369">
    <property type="entry name" value="HlyD-like secretion proteins"/>
    <property type="match status" value="1"/>
</dbReference>
<dbReference type="InterPro" id="IPR058647">
    <property type="entry name" value="BSH_CzcB-like"/>
</dbReference>
<evidence type="ECO:0000256" key="1">
    <source>
        <dbReference type="ARBA" id="ARBA00009477"/>
    </source>
</evidence>
<accession>A0A450T574</accession>
<feature type="region of interest" description="Disordered" evidence="3">
    <location>
        <begin position="300"/>
        <end position="337"/>
    </location>
</feature>
<organism evidence="6">
    <name type="scientific">Candidatus Kentrum sp. DK</name>
    <dbReference type="NCBI Taxonomy" id="2126562"/>
    <lineage>
        <taxon>Bacteria</taxon>
        <taxon>Pseudomonadati</taxon>
        <taxon>Pseudomonadota</taxon>
        <taxon>Gammaproteobacteria</taxon>
        <taxon>Candidatus Kentrum</taxon>
    </lineage>
</organism>
<feature type="domain" description="CzcB-like barrel-sandwich hybrid" evidence="5">
    <location>
        <begin position="74"/>
        <end position="215"/>
    </location>
</feature>
<keyword evidence="4" id="KW-0732">Signal</keyword>
<dbReference type="AlphaFoldDB" id="A0A450T574"/>
<dbReference type="GO" id="GO:1990281">
    <property type="term" value="C:efflux pump complex"/>
    <property type="evidence" value="ECO:0007669"/>
    <property type="project" value="TreeGrafter"/>
</dbReference>
<feature type="compositionally biased region" description="Basic and acidic residues" evidence="3">
    <location>
        <begin position="320"/>
        <end position="337"/>
    </location>
</feature>
<evidence type="ECO:0000256" key="3">
    <source>
        <dbReference type="SAM" id="MobiDB-lite"/>
    </source>
</evidence>
<dbReference type="Gene3D" id="2.40.30.170">
    <property type="match status" value="1"/>
</dbReference>
<reference evidence="6" key="1">
    <citation type="submission" date="2019-02" db="EMBL/GenBank/DDBJ databases">
        <authorList>
            <person name="Gruber-Vodicka R. H."/>
            <person name="Seah K. B. B."/>
        </authorList>
    </citation>
    <scope>NUCLEOTIDE SEQUENCE</scope>
    <source>
        <strain evidence="6">BECK_DK161</strain>
    </source>
</reference>
<feature type="signal peptide" evidence="4">
    <location>
        <begin position="1"/>
        <end position="26"/>
    </location>
</feature>
<evidence type="ECO:0000259" key="5">
    <source>
        <dbReference type="Pfam" id="PF25973"/>
    </source>
</evidence>
<feature type="compositionally biased region" description="Acidic residues" evidence="3">
    <location>
        <begin position="309"/>
        <end position="319"/>
    </location>
</feature>
<evidence type="ECO:0000256" key="4">
    <source>
        <dbReference type="SAM" id="SignalP"/>
    </source>
</evidence>
<dbReference type="Gene3D" id="2.40.50.100">
    <property type="match status" value="1"/>
</dbReference>
<dbReference type="GO" id="GO:0015562">
    <property type="term" value="F:efflux transmembrane transporter activity"/>
    <property type="evidence" value="ECO:0007669"/>
    <property type="project" value="TreeGrafter"/>
</dbReference>
<evidence type="ECO:0000256" key="2">
    <source>
        <dbReference type="SAM" id="Coils"/>
    </source>
</evidence>
<evidence type="ECO:0000313" key="6">
    <source>
        <dbReference type="EMBL" id="VFJ61874.1"/>
    </source>
</evidence>
<dbReference type="NCBIfam" id="TIGR01730">
    <property type="entry name" value="RND_mfp"/>
    <property type="match status" value="1"/>
</dbReference>
<dbReference type="Gene3D" id="1.10.287.470">
    <property type="entry name" value="Helix hairpin bin"/>
    <property type="match status" value="1"/>
</dbReference>
<feature type="coiled-coil region" evidence="2">
    <location>
        <begin position="153"/>
        <end position="187"/>
    </location>
</feature>
<comment type="similarity">
    <text evidence="1">Belongs to the membrane fusion protein (MFP) (TC 8.A.1) family.</text>
</comment>
<sequence>MRKSPLFGSMLLLVLVLNGWGANAIASPDGLEAPLPWEEQLDLGFSAEEQGASPSDMGGFDCLISPDVVVEASIQVSGVLETVDVKVSDRVEEGQVLATLRSTVERAAVALARTRVAMESETKIARERLALRGRKLARGEELLKKKAISLNEVDELRSEKRLAGLEIVRAKENRELAERELDRAQETLNLRTLRSPISGLVVEKFKSAGEFVQSEPVVRLAKLDPLRVEVILPVAMLGRINLDDLAEVMPEAPVSGVYQAKVIGLDHVIDAASGTFGVRLELPNPHYALPGGLKCDIRFLGPPPPSPLGEEELSEEEFREQEPRDDDIRNGEEIPEE</sequence>
<dbReference type="Pfam" id="PF25973">
    <property type="entry name" value="BSH_CzcB"/>
    <property type="match status" value="1"/>
</dbReference>